<comment type="caution">
    <text evidence="9">The sequence shown here is derived from an EMBL/GenBank/DDBJ whole genome shotgun (WGS) entry which is preliminary data.</text>
</comment>
<evidence type="ECO:0000256" key="4">
    <source>
        <dbReference type="ARBA" id="ARBA00022748"/>
    </source>
</evidence>
<dbReference type="Pfam" id="PF11412">
    <property type="entry name" value="DsbD_N"/>
    <property type="match status" value="1"/>
</dbReference>
<evidence type="ECO:0000256" key="5">
    <source>
        <dbReference type="ARBA" id="ARBA00022989"/>
    </source>
</evidence>
<dbReference type="GO" id="GO:0015035">
    <property type="term" value="F:protein-disulfide reductase activity"/>
    <property type="evidence" value="ECO:0007669"/>
    <property type="project" value="TreeGrafter"/>
</dbReference>
<evidence type="ECO:0000259" key="8">
    <source>
        <dbReference type="PROSITE" id="PS51352"/>
    </source>
</evidence>
<protein>
    <submittedName>
        <fullName evidence="9">Thiol:disulfide interchange protein DsbD</fullName>
    </submittedName>
</protein>
<dbReference type="InterPro" id="IPR036249">
    <property type="entry name" value="Thioredoxin-like_sf"/>
</dbReference>
<dbReference type="InterPro" id="IPR013766">
    <property type="entry name" value="Thioredoxin_domain"/>
</dbReference>
<comment type="subcellular location">
    <subcellularLocation>
        <location evidence="1">Cell membrane</location>
        <topology evidence="1">Multi-pass membrane protein</topology>
    </subcellularLocation>
</comment>
<name>A0A498C044_9GAMM</name>
<dbReference type="GO" id="GO:0005886">
    <property type="term" value="C:plasma membrane"/>
    <property type="evidence" value="ECO:0007669"/>
    <property type="project" value="UniProtKB-SubCell"/>
</dbReference>
<evidence type="ECO:0000313" key="9">
    <source>
        <dbReference type="EMBL" id="RLK46530.1"/>
    </source>
</evidence>
<evidence type="ECO:0000256" key="3">
    <source>
        <dbReference type="ARBA" id="ARBA00022692"/>
    </source>
</evidence>
<gene>
    <name evidence="9" type="ORF">DFR31_2660</name>
</gene>
<keyword evidence="10" id="KW-1185">Reference proteome</keyword>
<dbReference type="PANTHER" id="PTHR32234:SF0">
    <property type="entry name" value="THIOL:DISULFIDE INTERCHANGE PROTEIN DSBD"/>
    <property type="match status" value="1"/>
</dbReference>
<feature type="domain" description="Thioredoxin" evidence="8">
    <location>
        <begin position="464"/>
        <end position="607"/>
    </location>
</feature>
<feature type="transmembrane region" description="Helical" evidence="7">
    <location>
        <begin position="238"/>
        <end position="262"/>
    </location>
</feature>
<organism evidence="9 10">
    <name type="scientific">Alkalispirillum mobile</name>
    <dbReference type="NCBI Taxonomy" id="85925"/>
    <lineage>
        <taxon>Bacteria</taxon>
        <taxon>Pseudomonadati</taxon>
        <taxon>Pseudomonadota</taxon>
        <taxon>Gammaproteobacteria</taxon>
        <taxon>Chromatiales</taxon>
        <taxon>Ectothiorhodospiraceae</taxon>
        <taxon>Alkalispirillum</taxon>
    </lineage>
</organism>
<evidence type="ECO:0000256" key="7">
    <source>
        <dbReference type="SAM" id="Phobius"/>
    </source>
</evidence>
<accession>A0A498C044</accession>
<dbReference type="Gene3D" id="2.60.40.1250">
    <property type="entry name" value="Thiol:disulfide interchange protein DsbD, N-terminal domain"/>
    <property type="match status" value="1"/>
</dbReference>
<dbReference type="CDD" id="cd02953">
    <property type="entry name" value="DsbDgamma"/>
    <property type="match status" value="1"/>
</dbReference>
<evidence type="ECO:0000256" key="6">
    <source>
        <dbReference type="ARBA" id="ARBA00023136"/>
    </source>
</evidence>
<feature type="transmembrane region" description="Helical" evidence="7">
    <location>
        <begin position="274"/>
        <end position="297"/>
    </location>
</feature>
<feature type="transmembrane region" description="Helical" evidence="7">
    <location>
        <begin position="318"/>
        <end position="348"/>
    </location>
</feature>
<dbReference type="EMBL" id="RCDA01000006">
    <property type="protein sequence ID" value="RLK46530.1"/>
    <property type="molecule type" value="Genomic_DNA"/>
</dbReference>
<dbReference type="InterPro" id="IPR012336">
    <property type="entry name" value="Thioredoxin-like_fold"/>
</dbReference>
<dbReference type="OrthoDB" id="9811036at2"/>
<evidence type="ECO:0000313" key="10">
    <source>
        <dbReference type="Proteomes" id="UP000275461"/>
    </source>
</evidence>
<feature type="transmembrane region" description="Helical" evidence="7">
    <location>
        <begin position="354"/>
        <end position="380"/>
    </location>
</feature>
<dbReference type="InterPro" id="IPR003834">
    <property type="entry name" value="Cyt_c_assmbl_TM_dom"/>
</dbReference>
<keyword evidence="3 7" id="KW-0812">Transmembrane</keyword>
<sequence length="613" mass="64879">MSALARLSGGGAPRLWPLYWLATLFLALPLFFATEARANPLDDLGGGQQDILPAEEAFPLFLERIGDDRLLLTVDVAEGYYLYLDKLDFEVIQGDATITAVDRPEGKEKDDPFFGLTTIYRGAAQVQLQLDRPVPDDLRLDVAYRGCADIGVCYPPLNAELGLDGQGAVASGAGGGSGGAGGTEGRLASLLQDGSTWMILGGFFVAGLLLAFTACLYPMIPILSGLIAGDGQRGSGRALLLSFVYVQSVAITYALAGGAAGLTGRVVQAELQNLWVLGGFSLVLVLMAMAMFGLFTVQMPGAIQNRLDALSRRQKGGRLIGVAVMGMLSALIVGACSGPALIAALSFIGSTGEVGLGALALYVMALGMGLPLLLIGTAAGKWLPRSGPWMDGVRQFFGFVLLGVAIWMIERLLPDALALALWGGLLVGFAAWLLWQLRGGRAWQRWAGGSLSLGVALWGVAAIVGAGTGAHQLSQPWAGLTGEAPVQMAWVDARSVDELTTLREQARAEGRPVMLDVTADWCIYCQQLKDRTFPDAGVQAALEGVKFIRVDVTAMNGPERELLEELGVYLPPAVIFYRADGSEARSQRVSGFLGADEFRQRVDTALNGEDPQG</sequence>
<dbReference type="SUPFAM" id="SSF52833">
    <property type="entry name" value="Thioredoxin-like"/>
    <property type="match status" value="1"/>
</dbReference>
<feature type="transmembrane region" description="Helical" evidence="7">
    <location>
        <begin position="392"/>
        <end position="410"/>
    </location>
</feature>
<keyword evidence="6 7" id="KW-0472">Membrane</keyword>
<dbReference type="Gene3D" id="3.40.30.10">
    <property type="entry name" value="Glutaredoxin"/>
    <property type="match status" value="1"/>
</dbReference>
<dbReference type="Pfam" id="PF13098">
    <property type="entry name" value="Thioredoxin_2"/>
    <property type="match status" value="1"/>
</dbReference>
<keyword evidence="2" id="KW-1003">Cell membrane</keyword>
<evidence type="ECO:0000256" key="2">
    <source>
        <dbReference type="ARBA" id="ARBA00022475"/>
    </source>
</evidence>
<dbReference type="AlphaFoldDB" id="A0A498C044"/>
<dbReference type="RefSeq" id="WP_121443165.1">
    <property type="nucleotide sequence ID" value="NZ_RCDA01000006.1"/>
</dbReference>
<evidence type="ECO:0000256" key="1">
    <source>
        <dbReference type="ARBA" id="ARBA00004651"/>
    </source>
</evidence>
<reference evidence="9 10" key="1">
    <citation type="submission" date="2018-10" db="EMBL/GenBank/DDBJ databases">
        <title>Genomic Encyclopedia of Type Strains, Phase IV (KMG-IV): sequencing the most valuable type-strain genomes for metagenomic binning, comparative biology and taxonomic classification.</title>
        <authorList>
            <person name="Goeker M."/>
        </authorList>
    </citation>
    <scope>NUCLEOTIDE SEQUENCE [LARGE SCALE GENOMIC DNA]</scope>
    <source>
        <strain evidence="9 10">DSM 12769</strain>
    </source>
</reference>
<dbReference type="InterPro" id="IPR035671">
    <property type="entry name" value="DsbD_gamma"/>
</dbReference>
<dbReference type="Pfam" id="PF02683">
    <property type="entry name" value="DsbD_TM"/>
    <property type="match status" value="1"/>
</dbReference>
<feature type="transmembrane region" description="Helical" evidence="7">
    <location>
        <begin position="197"/>
        <end position="217"/>
    </location>
</feature>
<dbReference type="InterPro" id="IPR028250">
    <property type="entry name" value="DsbDN"/>
</dbReference>
<dbReference type="NCBIfam" id="NF001419">
    <property type="entry name" value="PRK00293.1"/>
    <property type="match status" value="1"/>
</dbReference>
<proteinExistence type="predicted"/>
<keyword evidence="4" id="KW-0201">Cytochrome c-type biogenesis</keyword>
<feature type="transmembrane region" description="Helical" evidence="7">
    <location>
        <begin position="416"/>
        <end position="435"/>
    </location>
</feature>
<dbReference type="GO" id="GO:0045454">
    <property type="term" value="P:cell redox homeostasis"/>
    <property type="evidence" value="ECO:0007669"/>
    <property type="project" value="TreeGrafter"/>
</dbReference>
<dbReference type="PANTHER" id="PTHR32234">
    <property type="entry name" value="THIOL:DISULFIDE INTERCHANGE PROTEIN DSBD"/>
    <property type="match status" value="1"/>
</dbReference>
<dbReference type="InterPro" id="IPR036929">
    <property type="entry name" value="DsbDN_sf"/>
</dbReference>
<feature type="transmembrane region" description="Helical" evidence="7">
    <location>
        <begin position="447"/>
        <end position="466"/>
    </location>
</feature>
<dbReference type="Proteomes" id="UP000275461">
    <property type="component" value="Unassembled WGS sequence"/>
</dbReference>
<keyword evidence="5 7" id="KW-1133">Transmembrane helix</keyword>
<dbReference type="GO" id="GO:0017004">
    <property type="term" value="P:cytochrome complex assembly"/>
    <property type="evidence" value="ECO:0007669"/>
    <property type="project" value="UniProtKB-KW"/>
</dbReference>
<dbReference type="PROSITE" id="PS51352">
    <property type="entry name" value="THIOREDOXIN_2"/>
    <property type="match status" value="1"/>
</dbReference>
<dbReference type="SUPFAM" id="SSF74863">
    <property type="entry name" value="Thiol:disulfide interchange protein DsbD, N-terminal domain (DsbD-alpha)"/>
    <property type="match status" value="1"/>
</dbReference>